<reference evidence="5 6" key="1">
    <citation type="submission" date="2021-06" db="EMBL/GenBank/DDBJ databases">
        <authorList>
            <person name="Palmer J.M."/>
        </authorList>
    </citation>
    <scope>NUCLEOTIDE SEQUENCE [LARGE SCALE GENOMIC DNA]</scope>
    <source>
        <strain evidence="6">if_2019</strain>
        <tissue evidence="5">Muscle</tissue>
    </source>
</reference>
<organism evidence="5 6">
    <name type="scientific">Ilyodon furcidens</name>
    <name type="common">goldbreast splitfin</name>
    <dbReference type="NCBI Taxonomy" id="33524"/>
    <lineage>
        <taxon>Eukaryota</taxon>
        <taxon>Metazoa</taxon>
        <taxon>Chordata</taxon>
        <taxon>Craniata</taxon>
        <taxon>Vertebrata</taxon>
        <taxon>Euteleostomi</taxon>
        <taxon>Actinopterygii</taxon>
        <taxon>Neopterygii</taxon>
        <taxon>Teleostei</taxon>
        <taxon>Neoteleostei</taxon>
        <taxon>Acanthomorphata</taxon>
        <taxon>Ovalentaria</taxon>
        <taxon>Atherinomorphae</taxon>
        <taxon>Cyprinodontiformes</taxon>
        <taxon>Goodeidae</taxon>
        <taxon>Ilyodon</taxon>
    </lineage>
</organism>
<accession>A0ABV0SLG9</accession>
<evidence type="ECO:0000313" key="5">
    <source>
        <dbReference type="EMBL" id="MEQ2220782.1"/>
    </source>
</evidence>
<evidence type="ECO:0000256" key="4">
    <source>
        <dbReference type="ARBA" id="ARBA00023136"/>
    </source>
</evidence>
<evidence type="ECO:0000256" key="1">
    <source>
        <dbReference type="ARBA" id="ARBA00004308"/>
    </source>
</evidence>
<dbReference type="EMBL" id="JAHRIQ010000619">
    <property type="protein sequence ID" value="MEQ2220782.1"/>
    <property type="molecule type" value="Genomic_DNA"/>
</dbReference>
<evidence type="ECO:0000256" key="3">
    <source>
        <dbReference type="ARBA" id="ARBA00022737"/>
    </source>
</evidence>
<comment type="caution">
    <text evidence="5">The sequence shown here is derived from an EMBL/GenBank/DDBJ whole genome shotgun (WGS) entry which is preliminary data.</text>
</comment>
<comment type="subcellular location">
    <subcellularLocation>
        <location evidence="1">Endomembrane system</location>
    </subcellularLocation>
</comment>
<evidence type="ECO:0000313" key="6">
    <source>
        <dbReference type="Proteomes" id="UP001482620"/>
    </source>
</evidence>
<dbReference type="PANTHER" id="PTHR14514">
    <property type="entry name" value="PKA ANCHORING PROTEIN"/>
    <property type="match status" value="1"/>
</dbReference>
<keyword evidence="2" id="KW-0597">Phosphoprotein</keyword>
<gene>
    <name evidence="5" type="ORF">ILYODFUR_009002</name>
</gene>
<keyword evidence="3" id="KW-0677">Repeat</keyword>
<keyword evidence="4" id="KW-0472">Membrane</keyword>
<name>A0ABV0SLG9_9TELE</name>
<evidence type="ECO:0000256" key="2">
    <source>
        <dbReference type="ARBA" id="ARBA00022553"/>
    </source>
</evidence>
<dbReference type="PANTHER" id="PTHR14514:SF4">
    <property type="entry name" value="NESPRIN-2"/>
    <property type="match status" value="1"/>
</dbReference>
<protein>
    <submittedName>
        <fullName evidence="5">Uncharacterized protein</fullName>
    </submittedName>
</protein>
<sequence>MQGRYNSVGMKSREGLLIARLELEEREKIREELQAIRVWLEASESVLSKMEQSSSTQELQELYSQLCAHKALLQHILENLRVKYPVVPAEIDSQLQEVTKSLHYVDTKNLTVFSGTVPDQ</sequence>
<dbReference type="Proteomes" id="UP001482620">
    <property type="component" value="Unassembled WGS sequence"/>
</dbReference>
<proteinExistence type="predicted"/>
<keyword evidence="6" id="KW-1185">Reference proteome</keyword>